<dbReference type="RefSeq" id="XP_040692912.1">
    <property type="nucleotide sequence ID" value="XM_040827787.1"/>
</dbReference>
<keyword evidence="2" id="KW-0812">Transmembrane</keyword>
<feature type="transmembrane region" description="Helical" evidence="2">
    <location>
        <begin position="100"/>
        <end position="117"/>
    </location>
</feature>
<name>A0A1L9RWD0_ASPWE</name>
<dbReference type="EMBL" id="KV878210">
    <property type="protein sequence ID" value="OJJ39236.1"/>
    <property type="molecule type" value="Genomic_DNA"/>
</dbReference>
<keyword evidence="2" id="KW-1133">Transmembrane helix</keyword>
<feature type="region of interest" description="Disordered" evidence="1">
    <location>
        <begin position="137"/>
        <end position="203"/>
    </location>
</feature>
<dbReference type="AlphaFoldDB" id="A0A1L9RWD0"/>
<dbReference type="VEuPathDB" id="FungiDB:ASPWEDRAFT_106129"/>
<keyword evidence="2" id="KW-0472">Membrane</keyword>
<evidence type="ECO:0008006" key="5">
    <source>
        <dbReference type="Google" id="ProtNLM"/>
    </source>
</evidence>
<gene>
    <name evidence="3" type="ORF">ASPWEDRAFT_106129</name>
</gene>
<feature type="transmembrane region" description="Helical" evidence="2">
    <location>
        <begin position="70"/>
        <end position="88"/>
    </location>
</feature>
<dbReference type="Proteomes" id="UP000184383">
    <property type="component" value="Unassembled WGS sequence"/>
</dbReference>
<evidence type="ECO:0000256" key="2">
    <source>
        <dbReference type="SAM" id="Phobius"/>
    </source>
</evidence>
<evidence type="ECO:0000313" key="4">
    <source>
        <dbReference type="Proteomes" id="UP000184383"/>
    </source>
</evidence>
<feature type="compositionally biased region" description="Acidic residues" evidence="1">
    <location>
        <begin position="171"/>
        <end position="191"/>
    </location>
</feature>
<dbReference type="NCBIfam" id="NF037970">
    <property type="entry name" value="vanZ_1"/>
    <property type="match status" value="1"/>
</dbReference>
<protein>
    <recommendedName>
        <fullName evidence="5">VanZ-like domain-containing protein</fullName>
    </recommendedName>
</protein>
<reference evidence="4" key="1">
    <citation type="journal article" date="2017" name="Genome Biol.">
        <title>Comparative genomics reveals high biological diversity and specific adaptations in the industrially and medically important fungal genus Aspergillus.</title>
        <authorList>
            <person name="de Vries R.P."/>
            <person name="Riley R."/>
            <person name="Wiebenga A."/>
            <person name="Aguilar-Osorio G."/>
            <person name="Amillis S."/>
            <person name="Uchima C.A."/>
            <person name="Anderluh G."/>
            <person name="Asadollahi M."/>
            <person name="Askin M."/>
            <person name="Barry K."/>
            <person name="Battaglia E."/>
            <person name="Bayram O."/>
            <person name="Benocci T."/>
            <person name="Braus-Stromeyer S.A."/>
            <person name="Caldana C."/>
            <person name="Canovas D."/>
            <person name="Cerqueira G.C."/>
            <person name="Chen F."/>
            <person name="Chen W."/>
            <person name="Choi C."/>
            <person name="Clum A."/>
            <person name="Dos Santos R.A."/>
            <person name="Damasio A.R."/>
            <person name="Diallinas G."/>
            <person name="Emri T."/>
            <person name="Fekete E."/>
            <person name="Flipphi M."/>
            <person name="Freyberg S."/>
            <person name="Gallo A."/>
            <person name="Gournas C."/>
            <person name="Habgood R."/>
            <person name="Hainaut M."/>
            <person name="Harispe M.L."/>
            <person name="Henrissat B."/>
            <person name="Hilden K.S."/>
            <person name="Hope R."/>
            <person name="Hossain A."/>
            <person name="Karabika E."/>
            <person name="Karaffa L."/>
            <person name="Karanyi Z."/>
            <person name="Krasevec N."/>
            <person name="Kuo A."/>
            <person name="Kusch H."/>
            <person name="LaButti K."/>
            <person name="Lagendijk E.L."/>
            <person name="Lapidus A."/>
            <person name="Levasseur A."/>
            <person name="Lindquist E."/>
            <person name="Lipzen A."/>
            <person name="Logrieco A.F."/>
            <person name="MacCabe A."/>
            <person name="Maekelae M.R."/>
            <person name="Malavazi I."/>
            <person name="Melin P."/>
            <person name="Meyer V."/>
            <person name="Mielnichuk N."/>
            <person name="Miskei M."/>
            <person name="Molnar A.P."/>
            <person name="Mule G."/>
            <person name="Ngan C.Y."/>
            <person name="Orejas M."/>
            <person name="Orosz E."/>
            <person name="Ouedraogo J.P."/>
            <person name="Overkamp K.M."/>
            <person name="Park H.-S."/>
            <person name="Perrone G."/>
            <person name="Piumi F."/>
            <person name="Punt P.J."/>
            <person name="Ram A.F."/>
            <person name="Ramon A."/>
            <person name="Rauscher S."/>
            <person name="Record E."/>
            <person name="Riano-Pachon D.M."/>
            <person name="Robert V."/>
            <person name="Roehrig J."/>
            <person name="Ruller R."/>
            <person name="Salamov A."/>
            <person name="Salih N.S."/>
            <person name="Samson R.A."/>
            <person name="Sandor E."/>
            <person name="Sanguinetti M."/>
            <person name="Schuetze T."/>
            <person name="Sepcic K."/>
            <person name="Shelest E."/>
            <person name="Sherlock G."/>
            <person name="Sophianopoulou V."/>
            <person name="Squina F.M."/>
            <person name="Sun H."/>
            <person name="Susca A."/>
            <person name="Todd R.B."/>
            <person name="Tsang A."/>
            <person name="Unkles S.E."/>
            <person name="van de Wiele N."/>
            <person name="van Rossen-Uffink D."/>
            <person name="Oliveira J.V."/>
            <person name="Vesth T.C."/>
            <person name="Visser J."/>
            <person name="Yu J.-H."/>
            <person name="Zhou M."/>
            <person name="Andersen M.R."/>
            <person name="Archer D.B."/>
            <person name="Baker S.E."/>
            <person name="Benoit I."/>
            <person name="Brakhage A.A."/>
            <person name="Braus G.H."/>
            <person name="Fischer R."/>
            <person name="Frisvad J.C."/>
            <person name="Goldman G.H."/>
            <person name="Houbraken J."/>
            <person name="Oakley B."/>
            <person name="Pocsi I."/>
            <person name="Scazzocchio C."/>
            <person name="Seiboth B."/>
            <person name="vanKuyk P.A."/>
            <person name="Wortman J."/>
            <person name="Dyer P.S."/>
            <person name="Grigoriev I.V."/>
        </authorList>
    </citation>
    <scope>NUCLEOTIDE SEQUENCE [LARGE SCALE GENOMIC DNA]</scope>
    <source>
        <strain evidence="4">DTO 134E9</strain>
    </source>
</reference>
<accession>A0A1L9RWD0</accession>
<proteinExistence type="predicted"/>
<organism evidence="3 4">
    <name type="scientific">Aspergillus wentii DTO 134E9</name>
    <dbReference type="NCBI Taxonomy" id="1073089"/>
    <lineage>
        <taxon>Eukaryota</taxon>
        <taxon>Fungi</taxon>
        <taxon>Dikarya</taxon>
        <taxon>Ascomycota</taxon>
        <taxon>Pezizomycotina</taxon>
        <taxon>Eurotiomycetes</taxon>
        <taxon>Eurotiomycetidae</taxon>
        <taxon>Eurotiales</taxon>
        <taxon>Aspergillaceae</taxon>
        <taxon>Aspergillus</taxon>
        <taxon>Aspergillus subgen. Cremei</taxon>
    </lineage>
</organism>
<evidence type="ECO:0000313" key="3">
    <source>
        <dbReference type="EMBL" id="OJJ39236.1"/>
    </source>
</evidence>
<dbReference type="PANTHER" id="PTHR28008">
    <property type="entry name" value="DOMAIN PROTEIN, PUTATIVE (AFU_ORTHOLOGUE AFUA_3G10980)-RELATED"/>
    <property type="match status" value="1"/>
</dbReference>
<feature type="compositionally biased region" description="Basic and acidic residues" evidence="1">
    <location>
        <begin position="142"/>
        <end position="152"/>
    </location>
</feature>
<feature type="transmembrane region" description="Helical" evidence="2">
    <location>
        <begin position="41"/>
        <end position="58"/>
    </location>
</feature>
<feature type="compositionally biased region" description="Basic and acidic residues" evidence="1">
    <location>
        <begin position="192"/>
        <end position="203"/>
    </location>
</feature>
<keyword evidence="4" id="KW-1185">Reference proteome</keyword>
<dbReference type="OrthoDB" id="63581at2759"/>
<sequence length="203" mass="22599">MRIRYPFAGAFVFLIILAAYVGLLPHSTASAIPEKLQPNDKFLHLVTFFFLSIAFYWIPDTSRRRTLQLSLIVCTLALGVGSEIIQALLPNGRDFDAFDVLANVVGSLGAIGLCGWYHRRMLERRRKARFGALGDDPEDVELGDRSGLTREDEHEDGGLGPQESGVMSLEQEVDNWDENAVDNWDTEDVADEGQKSDGKKRGD</sequence>
<evidence type="ECO:0000256" key="1">
    <source>
        <dbReference type="SAM" id="MobiDB-lite"/>
    </source>
</evidence>
<dbReference type="PANTHER" id="PTHR28008:SF1">
    <property type="entry name" value="DOMAIN PROTEIN, PUTATIVE (AFU_ORTHOLOGUE AFUA_3G10980)-RELATED"/>
    <property type="match status" value="1"/>
</dbReference>
<dbReference type="GeneID" id="63743635"/>